<reference evidence="1 2" key="1">
    <citation type="submission" date="2024-02" db="EMBL/GenBank/DDBJ databases">
        <title>De novo assembly and annotation of 12 fungi associated with fruit tree decline syndrome in Ontario, Canada.</title>
        <authorList>
            <person name="Sulman M."/>
            <person name="Ellouze W."/>
            <person name="Ilyukhin E."/>
        </authorList>
    </citation>
    <scope>NUCLEOTIDE SEQUENCE [LARGE SCALE GENOMIC DNA]</scope>
    <source>
        <strain evidence="1 2">M97-236</strain>
    </source>
</reference>
<sequence length="310" mass="34901">MYLKHLLNDDDIEFSQAPASLYWNDSGFYDEPEPVLPVQSWDQSFDEILAHDVLQDRYEDTIDPNLEALQFTQVQIEQWMSGAQAPESTNTGIATQEELVCYGTILRASMKLLGNMLDLDNKLGSAAACPIVGHTQMSLVSSETQYHVVFPDGTALGEMNLPLEEALNSIMQQQQHLLQYEVFVPVRAVRETISKAAKEKDAIARVQINVYGTPTASKIVGHELSERKIYLQRPEHIRSGIVYDNPHILKLEDFETVKHIPTLEIEEPVVEKATGQIVKDAISNVYSSLTRGHNLTALEGDRRLRTELLQ</sequence>
<dbReference type="EMBL" id="JAKIXB020000005">
    <property type="protein sequence ID" value="KAL1608701.1"/>
    <property type="molecule type" value="Genomic_DNA"/>
</dbReference>
<dbReference type="Proteomes" id="UP001521222">
    <property type="component" value="Unassembled WGS sequence"/>
</dbReference>
<evidence type="ECO:0000313" key="2">
    <source>
        <dbReference type="Proteomes" id="UP001521222"/>
    </source>
</evidence>
<accession>A0ABR3RW91</accession>
<protein>
    <submittedName>
        <fullName evidence="1">Uncharacterized protein</fullName>
    </submittedName>
</protein>
<comment type="caution">
    <text evidence="1">The sequence shown here is derived from an EMBL/GenBank/DDBJ whole genome shotgun (WGS) entry which is preliminary data.</text>
</comment>
<proteinExistence type="predicted"/>
<organism evidence="1 2">
    <name type="scientific">Nothophoma quercina</name>
    <dbReference type="NCBI Taxonomy" id="749835"/>
    <lineage>
        <taxon>Eukaryota</taxon>
        <taxon>Fungi</taxon>
        <taxon>Dikarya</taxon>
        <taxon>Ascomycota</taxon>
        <taxon>Pezizomycotina</taxon>
        <taxon>Dothideomycetes</taxon>
        <taxon>Pleosporomycetidae</taxon>
        <taxon>Pleosporales</taxon>
        <taxon>Pleosporineae</taxon>
        <taxon>Didymellaceae</taxon>
        <taxon>Nothophoma</taxon>
    </lineage>
</organism>
<gene>
    <name evidence="1" type="ORF">SLS59_001891</name>
</gene>
<name>A0ABR3RW91_9PLEO</name>
<keyword evidence="2" id="KW-1185">Reference proteome</keyword>
<evidence type="ECO:0000313" key="1">
    <source>
        <dbReference type="EMBL" id="KAL1608701.1"/>
    </source>
</evidence>